<feature type="region of interest" description="Disordered" evidence="2">
    <location>
        <begin position="1764"/>
        <end position="1898"/>
    </location>
</feature>
<feature type="compositionally biased region" description="Basic and acidic residues" evidence="2">
    <location>
        <begin position="861"/>
        <end position="871"/>
    </location>
</feature>
<dbReference type="InterPro" id="IPR007243">
    <property type="entry name" value="Atg6/Beclin"/>
</dbReference>
<feature type="coiled-coil region" evidence="1">
    <location>
        <begin position="1432"/>
        <end position="1501"/>
    </location>
</feature>
<feature type="compositionally biased region" description="Basic and acidic residues" evidence="2">
    <location>
        <begin position="763"/>
        <end position="774"/>
    </location>
</feature>
<evidence type="ECO:0000313" key="3">
    <source>
        <dbReference type="EMBL" id="KAJ3512730.1"/>
    </source>
</evidence>
<dbReference type="SUPFAM" id="SSF57997">
    <property type="entry name" value="Tropomyosin"/>
    <property type="match status" value="1"/>
</dbReference>
<dbReference type="GO" id="GO:0000045">
    <property type="term" value="P:autophagosome assembly"/>
    <property type="evidence" value="ECO:0007669"/>
    <property type="project" value="TreeGrafter"/>
</dbReference>
<dbReference type="Proteomes" id="UP001148786">
    <property type="component" value="Unassembled WGS sequence"/>
</dbReference>
<feature type="region of interest" description="Disordered" evidence="2">
    <location>
        <begin position="632"/>
        <end position="659"/>
    </location>
</feature>
<keyword evidence="1" id="KW-0175">Coiled coil</keyword>
<feature type="compositionally biased region" description="Polar residues" evidence="2">
    <location>
        <begin position="111"/>
        <end position="128"/>
    </location>
</feature>
<feature type="compositionally biased region" description="Polar residues" evidence="2">
    <location>
        <begin position="1809"/>
        <end position="1820"/>
    </location>
</feature>
<feature type="compositionally biased region" description="Pro residues" evidence="2">
    <location>
        <begin position="62"/>
        <end position="74"/>
    </location>
</feature>
<feature type="compositionally biased region" description="Polar residues" evidence="2">
    <location>
        <begin position="50"/>
        <end position="59"/>
    </location>
</feature>
<feature type="coiled-coil region" evidence="1">
    <location>
        <begin position="1537"/>
        <end position="1592"/>
    </location>
</feature>
<keyword evidence="4" id="KW-1185">Reference proteome</keyword>
<dbReference type="PANTHER" id="PTHR12768">
    <property type="entry name" value="BECLIN 1"/>
    <property type="match status" value="1"/>
</dbReference>
<feature type="region of interest" description="Disordered" evidence="2">
    <location>
        <begin position="1"/>
        <end position="75"/>
    </location>
</feature>
<feature type="compositionally biased region" description="Acidic residues" evidence="2">
    <location>
        <begin position="492"/>
        <end position="511"/>
    </location>
</feature>
<sequence length="1898" mass="208953">MSKRRDHLPRLSIAPNLNMQQPMGGPALFSPALPTSLQQSFHPSFPPNNPLQTPMQTFFNPPIMPAAPGRPTPPAAIGQLSTCGSWHPPSQLCDPCCYTFPPAIHDASSRKPASSTVTSLSKQEQTPAQHWRSSESSAAQAPPQKTKKVIVNLPKETVPGEDGEPSTRPSWARSPLDNQYVYEDTPVAPVETTTAEVYPPDNWRLELPSSIDVYLPGKVAWEAIKQKAIEEKLEKLGVERGSGSNVPHIHAPHARAASISSPADPALLLFKLNKLHQAQEGSSAGNSLTVSPQPPFVAPFGLSPSPNRGPHLTNRHGHTMSLAQPPSYQSSLFSISPTPFGTFGPNGALSSVDSEMSETPGDAIYAPQGRVPLAAPNFIPAPLSAVGGNKNQIDFARGFGLDIPLESEEESEVEAAQPIEEEPIEEENENDGDVTQDMELEEKYDGEIVEIDDGTTTASHSRLHSRHVSRLSAALSLRTVGGNFQNQLRDTAEDDGQLPPEEQDESEEQEVQEQQRQEVDSVEEWTGSEDVYLGAETSDDESIGEWSNPSDEERARQERVERRMRRRASQQQIDQPRRIPNFPRPPDNTDIFHSRREDDIISNPSEENLIMGHRAELLGVATEEYYPGTSTFGPAPHLPHSRVTSGQYSAHDPAMAHSRHGSENYHVGGFHQSALSAGRRESLNPFAKPPPMPVPNVATHTRLPSLGKPLNVAAPEFKPGSFNFILPGAPQMPLAQVPSAPAFPQPQATEVVESAESTPFKVQGREKRQRRDSDNSVVEEGDSMSSFRFPMKSSTQSIRRRRSGSLSGDMRHKLNPSAQPFTFAGFSAVANNMPWVPKESGSVDMPRPDVDENVNDSGTAKADDSNAHIEEISLPSATKPKRAPIPLDFKHPVSNNTVPAGLFKALVNSGDDRTRRGVRSRLSSREIFEHVHRPSMDDMDVALISHARQGSRNRLVTDPGERPASSLDDDVFTSIRHNRRRSSLPDALHDKESSPSEMSVPPQDLTTRMELHRIESIISDLLDEKLAPLQAELSTRERNVEPTVGSTTESMMADIISLFRAQLQESATRSLEDSQMDARGELDFQLLKDVVEESHKDLLASFQREAHRISQHVVGTAGVNNVGKEVVSAVEGVGQNTVRAVVEAISELSARQEAVALNAPARERDLIVDKLVTVLSPMFESLHNDPIDYEFLTRELTQAVKPHIAQLIDLASDKRETAGLIVDGILPLLPSLKNVSIDTEAITMKLITEVRRAIAPIDAFEIKEQVADLVVERLDSRLAVRDKAFNVDIVTSKVSDSVSQLLESLQTVPSAVEQLTSAQRAADERQEGLVTSQGQILASVTDIPLKIGSQLEEFTAAQEAVLKNFGLPTAHPVGTDANLALVKSIVETLANDQKKLAEQGAETLTQSRVLLDKLNTLPDALTGVVDGLQSTLIELITSRDNSKREAEELRKLNTDYQIQMTKARASHGQVRVEKDVVNEKLAIVEGDRDRLRAQVKELQSAGTAKVAETATLVARNLELEEALAKALARLQSTDVVAQANQSTITDLEKANRELSEEKETLRTKVTSLEFEVTFANREKDTATKTLEAVQKQHDLLVSQQSNWDILSAAAEKINMVYSLLENADDEEQQEFRHHRERSKALESENAALQKRLKEFEAKLANSEKASATARQTLTQAQQRSTEWERRAKEYEGQLEMVRTQLEQAEQTQSQLDADYSLVKLQLEEREADSRLVQDRENKLRDQITALESKCVLLQTELEKANASARLSASSTAPFRPQTNGKNHPTPRPDSRTSTIYDMRAETPTRRMSAYSSTMRSQTSPLPDDGPSVRDSMHAPVNGQSKWGPTSLHSTSSRYSSRQNVASTPKPRYTAYDSQYRAPSPTPSVVSVAPTQGEDGWWS</sequence>
<dbReference type="GO" id="GO:0034271">
    <property type="term" value="C:phosphatidylinositol 3-kinase complex, class III, type I"/>
    <property type="evidence" value="ECO:0007669"/>
    <property type="project" value="TreeGrafter"/>
</dbReference>
<feature type="region of interest" description="Disordered" evidence="2">
    <location>
        <begin position="736"/>
        <end position="813"/>
    </location>
</feature>
<feature type="region of interest" description="Disordered" evidence="2">
    <location>
        <begin position="839"/>
        <end position="894"/>
    </location>
</feature>
<organism evidence="3 4">
    <name type="scientific">Agrocybe chaxingu</name>
    <dbReference type="NCBI Taxonomy" id="84603"/>
    <lineage>
        <taxon>Eukaryota</taxon>
        <taxon>Fungi</taxon>
        <taxon>Dikarya</taxon>
        <taxon>Basidiomycota</taxon>
        <taxon>Agaricomycotina</taxon>
        <taxon>Agaricomycetes</taxon>
        <taxon>Agaricomycetidae</taxon>
        <taxon>Agaricales</taxon>
        <taxon>Agaricineae</taxon>
        <taxon>Strophariaceae</taxon>
        <taxon>Agrocybe</taxon>
    </lineage>
</organism>
<reference evidence="3" key="1">
    <citation type="submission" date="2022-07" db="EMBL/GenBank/DDBJ databases">
        <title>Genome Sequence of Agrocybe chaxingu.</title>
        <authorList>
            <person name="Buettner E."/>
        </authorList>
    </citation>
    <scope>NUCLEOTIDE SEQUENCE</scope>
    <source>
        <strain evidence="3">MP-N11</strain>
    </source>
</reference>
<protein>
    <submittedName>
        <fullName evidence="3">Uncharacterized protein</fullName>
    </submittedName>
</protein>
<dbReference type="GO" id="GO:0034272">
    <property type="term" value="C:phosphatidylinositol 3-kinase complex, class III, type II"/>
    <property type="evidence" value="ECO:0007669"/>
    <property type="project" value="TreeGrafter"/>
</dbReference>
<feature type="compositionally biased region" description="Polar residues" evidence="2">
    <location>
        <begin position="33"/>
        <end position="42"/>
    </location>
</feature>
<dbReference type="OrthoDB" id="3357224at2759"/>
<evidence type="ECO:0000256" key="2">
    <source>
        <dbReference type="SAM" id="MobiDB-lite"/>
    </source>
</evidence>
<dbReference type="GO" id="GO:0000423">
    <property type="term" value="P:mitophagy"/>
    <property type="evidence" value="ECO:0007669"/>
    <property type="project" value="TreeGrafter"/>
</dbReference>
<comment type="caution">
    <text evidence="3">The sequence shown here is derived from an EMBL/GenBank/DDBJ whole genome shotgun (WGS) entry which is preliminary data.</text>
</comment>
<dbReference type="GO" id="GO:0043548">
    <property type="term" value="F:phosphatidylinositol 3-kinase binding"/>
    <property type="evidence" value="ECO:0007669"/>
    <property type="project" value="TreeGrafter"/>
</dbReference>
<accession>A0A9W8MWY5</accession>
<dbReference type="PANTHER" id="PTHR12768:SF4">
    <property type="entry name" value="BECLIN-1"/>
    <property type="match status" value="1"/>
</dbReference>
<dbReference type="GO" id="GO:0006995">
    <property type="term" value="P:cellular response to nitrogen starvation"/>
    <property type="evidence" value="ECO:0007669"/>
    <property type="project" value="TreeGrafter"/>
</dbReference>
<feature type="compositionally biased region" description="Low complexity" evidence="2">
    <location>
        <begin position="134"/>
        <end position="144"/>
    </location>
</feature>
<evidence type="ECO:0000313" key="4">
    <source>
        <dbReference type="Proteomes" id="UP001148786"/>
    </source>
</evidence>
<feature type="region of interest" description="Disordered" evidence="2">
    <location>
        <begin position="490"/>
        <end position="592"/>
    </location>
</feature>
<feature type="compositionally biased region" description="Low complexity" evidence="2">
    <location>
        <begin position="1845"/>
        <end position="1857"/>
    </location>
</feature>
<feature type="region of interest" description="Disordered" evidence="2">
    <location>
        <begin position="295"/>
        <end position="316"/>
    </location>
</feature>
<dbReference type="EMBL" id="JANKHO010000239">
    <property type="protein sequence ID" value="KAJ3512730.1"/>
    <property type="molecule type" value="Genomic_DNA"/>
</dbReference>
<feature type="compositionally biased region" description="Polar residues" evidence="2">
    <location>
        <begin position="1764"/>
        <end position="1782"/>
    </location>
</feature>
<feature type="compositionally biased region" description="Basic and acidic residues" evidence="2">
    <location>
        <begin position="551"/>
        <end position="561"/>
    </location>
</feature>
<proteinExistence type="predicted"/>
<gene>
    <name evidence="3" type="ORF">NLJ89_g3354</name>
</gene>
<dbReference type="GO" id="GO:0030674">
    <property type="term" value="F:protein-macromolecule adaptor activity"/>
    <property type="evidence" value="ECO:0007669"/>
    <property type="project" value="TreeGrafter"/>
</dbReference>
<dbReference type="GO" id="GO:0045324">
    <property type="term" value="P:late endosome to vacuole transport"/>
    <property type="evidence" value="ECO:0007669"/>
    <property type="project" value="TreeGrafter"/>
</dbReference>
<feature type="region of interest" description="Disordered" evidence="2">
    <location>
        <begin position="407"/>
        <end position="436"/>
    </location>
</feature>
<feature type="region of interest" description="Disordered" evidence="2">
    <location>
        <begin position="107"/>
        <end position="178"/>
    </location>
</feature>
<evidence type="ECO:0000256" key="1">
    <source>
        <dbReference type="SAM" id="Coils"/>
    </source>
</evidence>
<feature type="region of interest" description="Disordered" evidence="2">
    <location>
        <begin position="950"/>
        <end position="1003"/>
    </location>
</feature>
<name>A0A9W8MWY5_9AGAR</name>
<feature type="coiled-coil region" evidence="1">
    <location>
        <begin position="1631"/>
        <end position="1763"/>
    </location>
</feature>
<dbReference type="GO" id="GO:0000407">
    <property type="term" value="C:phagophore assembly site"/>
    <property type="evidence" value="ECO:0007669"/>
    <property type="project" value="TreeGrafter"/>
</dbReference>